<keyword evidence="6 11" id="KW-0472">Membrane</keyword>
<evidence type="ECO:0000259" key="13">
    <source>
        <dbReference type="PROSITE" id="PS50287"/>
    </source>
</evidence>
<proteinExistence type="predicted"/>
<dbReference type="CDD" id="cd00096">
    <property type="entry name" value="Ig"/>
    <property type="match status" value="4"/>
</dbReference>
<dbReference type="Gene3D" id="2.60.40.10">
    <property type="entry name" value="Immunoglobulins"/>
    <property type="match status" value="7"/>
</dbReference>
<feature type="domain" description="Ig-like" evidence="14">
    <location>
        <begin position="571"/>
        <end position="659"/>
    </location>
</feature>
<dbReference type="SMART" id="SM00202">
    <property type="entry name" value="SR"/>
    <property type="match status" value="1"/>
</dbReference>
<keyword evidence="9" id="KW-0393">Immunoglobulin domain</keyword>
<dbReference type="EMBL" id="LSMT01001213">
    <property type="protein sequence ID" value="PFX12729.1"/>
    <property type="molecule type" value="Genomic_DNA"/>
</dbReference>
<feature type="domain" description="SRCR" evidence="13">
    <location>
        <begin position="197"/>
        <end position="301"/>
    </location>
</feature>
<feature type="domain" description="Ig-like" evidence="14">
    <location>
        <begin position="393"/>
        <end position="470"/>
    </location>
</feature>
<dbReference type="SUPFAM" id="SSF56487">
    <property type="entry name" value="SRCR-like"/>
    <property type="match status" value="1"/>
</dbReference>
<dbReference type="SUPFAM" id="SSF48726">
    <property type="entry name" value="Immunoglobulin"/>
    <property type="match status" value="7"/>
</dbReference>
<dbReference type="InterPro" id="IPR013098">
    <property type="entry name" value="Ig_I-set"/>
</dbReference>
<feature type="domain" description="Ig-like" evidence="14">
    <location>
        <begin position="759"/>
        <end position="845"/>
    </location>
</feature>
<dbReference type="InterPro" id="IPR036179">
    <property type="entry name" value="Ig-like_dom_sf"/>
</dbReference>
<comment type="caution">
    <text evidence="15">The sequence shown here is derived from an EMBL/GenBank/DDBJ whole genome shotgun (WGS) entry which is preliminary data.</text>
</comment>
<organism evidence="15 16">
    <name type="scientific">Stylophora pistillata</name>
    <name type="common">Smooth cauliflower coral</name>
    <dbReference type="NCBI Taxonomy" id="50429"/>
    <lineage>
        <taxon>Eukaryota</taxon>
        <taxon>Metazoa</taxon>
        <taxon>Cnidaria</taxon>
        <taxon>Anthozoa</taxon>
        <taxon>Hexacorallia</taxon>
        <taxon>Scleractinia</taxon>
        <taxon>Astrocoeniina</taxon>
        <taxon>Pocilloporidae</taxon>
        <taxon>Stylophora</taxon>
    </lineage>
</organism>
<dbReference type="PANTHER" id="PTHR10075">
    <property type="entry name" value="BASIGIN RELATED"/>
    <property type="match status" value="1"/>
</dbReference>
<dbReference type="InterPro" id="IPR007110">
    <property type="entry name" value="Ig-like_dom"/>
</dbReference>
<dbReference type="SMART" id="SM00408">
    <property type="entry name" value="IGc2"/>
    <property type="match status" value="7"/>
</dbReference>
<dbReference type="Pfam" id="PF00530">
    <property type="entry name" value="SRCR"/>
    <property type="match status" value="1"/>
</dbReference>
<name>A0A2B4R7C9_STYPI</name>
<sequence length="1000" mass="111822">MMRFVFIILCINLLLGFTEGSKRPRCDNAYWWESLDRAKWSVCPKTNTYLRGFWRSAFQRGDERVGRLEEGRCCDAVLPLYAGQPATCSNTDWSDRLNRYNVWALCPSGYFMNGLRLDRSLPAFLNNIAEAKCCRPQNHPSSSDDCYDEDVTISFDKKGWSECQRDGFYMTGFYKSDCNNLYCIEKFRCCKMINVPVRLNGSNVEYGGRVEVFYKGKWAKICRKGWDFDDVKVICRQLGFEEALAEFISSDVMDDGIPFVMSDVSCKGDEPELASCARIDGKVNISPQCLSDGKGSQALCQPKSKKVLEKKELYFNIGSNEELRCSIHNETSYARWTINGQKLQTVNSTSQRIRTKENGELFIDKVQLSDAGLYECYRLEYVQYYIVYVNVRPRVDISGASNLIIEGNSVNLTCEIVAGRPEPEITWLKNDIKQEKSWFPLFPKINKSDEGRYRCEAQNDAGMSFSREVNFSVNAKFTDNTLDQQTLTAGTSGIISCGAQGEPSPQIYWRKKGGNSFDHRRFTQVSNGSLHISPVKPEDNGTFICTSKQTKGAKRVTSNDKDILVTIRRKASAQVVPKTNQTLTAGEVLTLTCKVNRETVNITWKKDGKSFKERAAIFTRLSERRSKLVITEVVEEESGEYSCEARNKLGSVAHSSVILDVKGKASAQVFPATHHSLRAGEVLTLTCKVNRETVNITWKKDGESLKERAVIDTRLNERKSKLVITEVVEEDSGEYSCEASNKLGTVAQSSVILGVKVSPQIIAPLTDQSVTEGYPVNFSCVASGVPIPTIVWDFNNGDLPSGVNQTDQEGESVLELPRVTKEMEGTYNCKAKNKENTASSSAALRVYEKASAQVIPETDLTLTTGEVLTLTCLVNEETVKITWKKDGESLKERAVVDTRSNKTKRKLVITEVVEEDSGEYSCEASNKLGTVAHSSVILDVKEAPSSSSLEWYYIGGPVAAVIFLLALTAYIKNRRATACKVAYLLGRLDVWGLRHSENDS</sequence>
<keyword evidence="8" id="KW-0325">Glycoprotein</keyword>
<reference evidence="16" key="1">
    <citation type="journal article" date="2017" name="bioRxiv">
        <title>Comparative analysis of the genomes of Stylophora pistillata and Acropora digitifera provides evidence for extensive differences between species of corals.</title>
        <authorList>
            <person name="Voolstra C.R."/>
            <person name="Li Y."/>
            <person name="Liew Y.J."/>
            <person name="Baumgarten S."/>
            <person name="Zoccola D."/>
            <person name="Flot J.-F."/>
            <person name="Tambutte S."/>
            <person name="Allemand D."/>
            <person name="Aranda M."/>
        </authorList>
    </citation>
    <scope>NUCLEOTIDE SEQUENCE [LARGE SCALE GENOMIC DNA]</scope>
</reference>
<feature type="chain" id="PRO_5012428267" evidence="12">
    <location>
        <begin position="21"/>
        <end position="1000"/>
    </location>
</feature>
<feature type="domain" description="Ig-like" evidence="14">
    <location>
        <begin position="302"/>
        <end position="376"/>
    </location>
</feature>
<evidence type="ECO:0000256" key="10">
    <source>
        <dbReference type="PROSITE-ProRule" id="PRU00196"/>
    </source>
</evidence>
<dbReference type="PROSITE" id="PS50835">
    <property type="entry name" value="IG_LIKE"/>
    <property type="match status" value="7"/>
</dbReference>
<feature type="domain" description="Ig-like" evidence="14">
    <location>
        <begin position="665"/>
        <end position="758"/>
    </location>
</feature>
<evidence type="ECO:0000256" key="5">
    <source>
        <dbReference type="ARBA" id="ARBA00022989"/>
    </source>
</evidence>
<evidence type="ECO:0000256" key="11">
    <source>
        <dbReference type="SAM" id="Phobius"/>
    </source>
</evidence>
<dbReference type="GO" id="GO:0016020">
    <property type="term" value="C:membrane"/>
    <property type="evidence" value="ECO:0007669"/>
    <property type="project" value="UniProtKB-SubCell"/>
</dbReference>
<comment type="subcellular location">
    <subcellularLocation>
        <location evidence="1">Membrane</location>
        <topology evidence="1">Single-pass membrane protein</topology>
    </subcellularLocation>
</comment>
<evidence type="ECO:0000256" key="3">
    <source>
        <dbReference type="ARBA" id="ARBA00022729"/>
    </source>
</evidence>
<dbReference type="InterPro" id="IPR013783">
    <property type="entry name" value="Ig-like_fold"/>
</dbReference>
<evidence type="ECO:0000256" key="9">
    <source>
        <dbReference type="ARBA" id="ARBA00023319"/>
    </source>
</evidence>
<dbReference type="Pfam" id="PF07679">
    <property type="entry name" value="I-set"/>
    <property type="match status" value="3"/>
</dbReference>
<dbReference type="InterPro" id="IPR001190">
    <property type="entry name" value="SRCR"/>
</dbReference>
<dbReference type="PANTHER" id="PTHR10075:SF14">
    <property type="entry name" value="CELL ADHESION MOLECULE DSCAM2-RELATED"/>
    <property type="match status" value="1"/>
</dbReference>
<feature type="domain" description="Ig-like" evidence="14">
    <location>
        <begin position="850"/>
        <end position="938"/>
    </location>
</feature>
<keyword evidence="16" id="KW-1185">Reference proteome</keyword>
<evidence type="ECO:0000256" key="7">
    <source>
        <dbReference type="ARBA" id="ARBA00023157"/>
    </source>
</evidence>
<dbReference type="FunFam" id="3.10.250.10:FF:000016">
    <property type="entry name" value="Scavenger receptor cysteine-rich protein type 12"/>
    <property type="match status" value="1"/>
</dbReference>
<accession>A0A2B4R7C9</accession>
<dbReference type="SMART" id="SM00409">
    <property type="entry name" value="IG"/>
    <property type="match status" value="7"/>
</dbReference>
<keyword evidence="2 11" id="KW-0812">Transmembrane</keyword>
<dbReference type="OrthoDB" id="5965464at2759"/>
<evidence type="ECO:0000256" key="12">
    <source>
        <dbReference type="SAM" id="SignalP"/>
    </source>
</evidence>
<keyword evidence="4" id="KW-0677">Repeat</keyword>
<feature type="disulfide bond" evidence="10">
    <location>
        <begin position="266"/>
        <end position="276"/>
    </location>
</feature>
<evidence type="ECO:0000313" key="16">
    <source>
        <dbReference type="Proteomes" id="UP000225706"/>
    </source>
</evidence>
<feature type="domain" description="Ig-like" evidence="14">
    <location>
        <begin position="475"/>
        <end position="557"/>
    </location>
</feature>
<dbReference type="AlphaFoldDB" id="A0A2B4R7C9"/>
<keyword evidence="7 10" id="KW-1015">Disulfide bond</keyword>
<evidence type="ECO:0000313" key="15">
    <source>
        <dbReference type="EMBL" id="PFX12729.1"/>
    </source>
</evidence>
<dbReference type="PROSITE" id="PS50287">
    <property type="entry name" value="SRCR_2"/>
    <property type="match status" value="1"/>
</dbReference>
<feature type="transmembrane region" description="Helical" evidence="11">
    <location>
        <begin position="951"/>
        <end position="971"/>
    </location>
</feature>
<evidence type="ECO:0000259" key="14">
    <source>
        <dbReference type="PROSITE" id="PS50835"/>
    </source>
</evidence>
<evidence type="ECO:0000256" key="1">
    <source>
        <dbReference type="ARBA" id="ARBA00004167"/>
    </source>
</evidence>
<dbReference type="Proteomes" id="UP000225706">
    <property type="component" value="Unassembled WGS sequence"/>
</dbReference>
<dbReference type="Gene3D" id="3.10.250.10">
    <property type="entry name" value="SRCR-like domain"/>
    <property type="match status" value="1"/>
</dbReference>
<keyword evidence="5 11" id="KW-1133">Transmembrane helix</keyword>
<protein>
    <submittedName>
        <fullName evidence="15">Hemicentin-1</fullName>
    </submittedName>
</protein>
<evidence type="ECO:0000256" key="8">
    <source>
        <dbReference type="ARBA" id="ARBA00023180"/>
    </source>
</evidence>
<comment type="caution">
    <text evidence="10">Lacks conserved residue(s) required for the propagation of feature annotation.</text>
</comment>
<dbReference type="FunFam" id="2.60.40.10:FF:000032">
    <property type="entry name" value="palladin isoform X1"/>
    <property type="match status" value="1"/>
</dbReference>
<keyword evidence="3 12" id="KW-0732">Signal</keyword>
<dbReference type="InterPro" id="IPR003598">
    <property type="entry name" value="Ig_sub2"/>
</dbReference>
<evidence type="ECO:0000256" key="4">
    <source>
        <dbReference type="ARBA" id="ARBA00022737"/>
    </source>
</evidence>
<dbReference type="InterPro" id="IPR036772">
    <property type="entry name" value="SRCR-like_dom_sf"/>
</dbReference>
<dbReference type="Pfam" id="PF13927">
    <property type="entry name" value="Ig_3"/>
    <property type="match status" value="4"/>
</dbReference>
<gene>
    <name evidence="15" type="primary">HMCN1</name>
    <name evidence="15" type="ORF">AWC38_SpisGene23262</name>
</gene>
<dbReference type="InterPro" id="IPR003599">
    <property type="entry name" value="Ig_sub"/>
</dbReference>
<feature type="signal peptide" evidence="12">
    <location>
        <begin position="1"/>
        <end position="20"/>
    </location>
</feature>
<evidence type="ECO:0000256" key="2">
    <source>
        <dbReference type="ARBA" id="ARBA00022692"/>
    </source>
</evidence>
<dbReference type="PRINTS" id="PR00258">
    <property type="entry name" value="SPERACTRCPTR"/>
</dbReference>
<evidence type="ECO:0000256" key="6">
    <source>
        <dbReference type="ARBA" id="ARBA00023136"/>
    </source>
</evidence>